<dbReference type="NCBIfam" id="NF005559">
    <property type="entry name" value="PRK07231.1"/>
    <property type="match status" value="1"/>
</dbReference>
<gene>
    <name evidence="9" type="ORF">SAMN04488098_10374</name>
</gene>
<feature type="binding site" evidence="8">
    <location>
        <position position="88"/>
    </location>
    <ligand>
        <name>NAD(+)</name>
        <dbReference type="ChEBI" id="CHEBI:57540"/>
    </ligand>
</feature>
<dbReference type="GO" id="GO:0052588">
    <property type="term" value="F:diacetyl reductase ((S)-acetoin forming) (NAD+) activity"/>
    <property type="evidence" value="ECO:0007669"/>
    <property type="project" value="UniProtKB-EC"/>
</dbReference>
<evidence type="ECO:0000256" key="2">
    <source>
        <dbReference type="ARBA" id="ARBA00006484"/>
    </source>
</evidence>
<proteinExistence type="inferred from homology"/>
<keyword evidence="4" id="KW-0560">Oxidoreductase</keyword>
<feature type="binding site" evidence="8">
    <location>
        <position position="159"/>
    </location>
    <ligand>
        <name>NAD(+)</name>
        <dbReference type="ChEBI" id="CHEBI:57540"/>
    </ligand>
</feature>
<evidence type="ECO:0000256" key="4">
    <source>
        <dbReference type="ARBA" id="ARBA00023002"/>
    </source>
</evidence>
<sequence>MAKDKVAVITGGAQGLGKGIAQRLAEDGFKVVISDIDESALEKVEQEFKSSNFDVSTFKGNVSKPDDQTNLVKHSVDTFGRLDVFINNAGIEGDVAPIVEVEPASSAMVLDVNVKGVIYGIQAAARQLKEQGEGGKIINACSIAGQEGFEMLSPYTASKFAVKGLTQAAAKELAPDKITVNAYCPGIAGTSMWDRLDEKMMEHMGTEKGEAFEQYAQDIALGRTQEPEDVANLVSFLASDESNYITGQSIISDGGMIFR</sequence>
<dbReference type="InterPro" id="IPR020904">
    <property type="entry name" value="Sc_DH/Rdtase_CS"/>
</dbReference>
<evidence type="ECO:0000313" key="10">
    <source>
        <dbReference type="Proteomes" id="UP000199433"/>
    </source>
</evidence>
<dbReference type="Pfam" id="PF13561">
    <property type="entry name" value="adh_short_C2"/>
    <property type="match status" value="1"/>
</dbReference>
<evidence type="ECO:0000256" key="5">
    <source>
        <dbReference type="ARBA" id="ARBA00023027"/>
    </source>
</evidence>
<dbReference type="GO" id="GO:0045150">
    <property type="term" value="P:acetoin catabolic process"/>
    <property type="evidence" value="ECO:0007669"/>
    <property type="project" value="InterPro"/>
</dbReference>
<dbReference type="GO" id="GO:0008206">
    <property type="term" value="P:bile acid metabolic process"/>
    <property type="evidence" value="ECO:0007669"/>
    <property type="project" value="UniProtKB-ARBA"/>
</dbReference>
<organism evidence="9 10">
    <name type="scientific">Alkalibacterium thalassium</name>
    <dbReference type="NCBI Taxonomy" id="426701"/>
    <lineage>
        <taxon>Bacteria</taxon>
        <taxon>Bacillati</taxon>
        <taxon>Bacillota</taxon>
        <taxon>Bacilli</taxon>
        <taxon>Lactobacillales</taxon>
        <taxon>Carnobacteriaceae</taxon>
        <taxon>Alkalibacterium</taxon>
    </lineage>
</organism>
<dbReference type="EMBL" id="FNFK01000037">
    <property type="protein sequence ID" value="SDK53598.1"/>
    <property type="molecule type" value="Genomic_DNA"/>
</dbReference>
<feature type="active site" description="Proton acceptor" evidence="7">
    <location>
        <position position="155"/>
    </location>
</feature>
<dbReference type="AlphaFoldDB" id="A0A1G9CPP9"/>
<comment type="catalytic activity">
    <reaction evidence="6">
        <text>(S)-acetoin + NAD(+) = diacetyl + NADH + H(+)</text>
        <dbReference type="Rhea" id="RHEA:27286"/>
        <dbReference type="ChEBI" id="CHEBI:15378"/>
        <dbReference type="ChEBI" id="CHEBI:15687"/>
        <dbReference type="ChEBI" id="CHEBI:16583"/>
        <dbReference type="ChEBI" id="CHEBI:57540"/>
        <dbReference type="ChEBI" id="CHEBI:57945"/>
        <dbReference type="EC" id="1.1.1.304"/>
    </reaction>
</comment>
<dbReference type="PANTHER" id="PTHR24321">
    <property type="entry name" value="DEHYDROGENASES, SHORT CHAIN"/>
    <property type="match status" value="1"/>
</dbReference>
<dbReference type="InterPro" id="IPR036291">
    <property type="entry name" value="NAD(P)-bd_dom_sf"/>
</dbReference>
<reference evidence="10" key="1">
    <citation type="submission" date="2016-10" db="EMBL/GenBank/DDBJ databases">
        <authorList>
            <person name="Varghese N."/>
            <person name="Submissions S."/>
        </authorList>
    </citation>
    <scope>NUCLEOTIDE SEQUENCE [LARGE SCALE GENOMIC DNA]</scope>
    <source>
        <strain evidence="10">DSM 19181</strain>
    </source>
</reference>
<keyword evidence="10" id="KW-1185">Reference proteome</keyword>
<comment type="similarity">
    <text evidence="2">Belongs to the short-chain dehydrogenases/reductases (SDR) family.</text>
</comment>
<evidence type="ECO:0000256" key="7">
    <source>
        <dbReference type="PIRSR" id="PIRSR614007-1"/>
    </source>
</evidence>
<dbReference type="EC" id="1.1.1.304" evidence="3"/>
<feature type="binding site" evidence="8">
    <location>
        <position position="35"/>
    </location>
    <ligand>
        <name>NAD(+)</name>
        <dbReference type="ChEBI" id="CHEBI:57540"/>
    </ligand>
</feature>
<dbReference type="Gene3D" id="3.40.50.720">
    <property type="entry name" value="NAD(P)-binding Rossmann-like Domain"/>
    <property type="match status" value="1"/>
</dbReference>
<dbReference type="PROSITE" id="PS00061">
    <property type="entry name" value="ADH_SHORT"/>
    <property type="match status" value="1"/>
</dbReference>
<dbReference type="InterPro" id="IPR002347">
    <property type="entry name" value="SDR_fam"/>
</dbReference>
<feature type="binding site" evidence="8">
    <location>
        <position position="155"/>
    </location>
    <ligand>
        <name>NAD(+)</name>
        <dbReference type="ChEBI" id="CHEBI:57540"/>
    </ligand>
</feature>
<dbReference type="PRINTS" id="PR00081">
    <property type="entry name" value="GDHRDH"/>
</dbReference>
<accession>A0A1G9CPP9</accession>
<evidence type="ECO:0000256" key="1">
    <source>
        <dbReference type="ARBA" id="ARBA00003200"/>
    </source>
</evidence>
<dbReference type="PANTHER" id="PTHR24321:SF8">
    <property type="entry name" value="ESTRADIOL 17-BETA-DEHYDROGENASE 8-RELATED"/>
    <property type="match status" value="1"/>
</dbReference>
<evidence type="ECO:0000313" key="9">
    <source>
        <dbReference type="EMBL" id="SDK53598.1"/>
    </source>
</evidence>
<keyword evidence="5 8" id="KW-0520">NAD</keyword>
<dbReference type="OrthoDB" id="9803333at2"/>
<feature type="binding site" evidence="8">
    <location>
        <begin position="185"/>
        <end position="190"/>
    </location>
    <ligand>
        <name>NAD(+)</name>
        <dbReference type="ChEBI" id="CHEBI:57540"/>
    </ligand>
</feature>
<name>A0A1G9CPP9_9LACT</name>
<evidence type="ECO:0000256" key="6">
    <source>
        <dbReference type="ARBA" id="ARBA00047315"/>
    </source>
</evidence>
<dbReference type="SUPFAM" id="SSF51735">
    <property type="entry name" value="NAD(P)-binding Rossmann-fold domains"/>
    <property type="match status" value="1"/>
</dbReference>
<dbReference type="FunFam" id="3.40.50.720:FF:000084">
    <property type="entry name" value="Short-chain dehydrogenase reductase"/>
    <property type="match status" value="1"/>
</dbReference>
<comment type="function">
    <text evidence="1">Catalyzes the irreversible reduction of 2,3-butanediol to (S)-acetoin in the presence of NADH.</text>
</comment>
<protein>
    <recommendedName>
        <fullName evidence="3">diacetyl reductase [(S)-acetoin forming]</fullName>
        <ecNumber evidence="3">1.1.1.304</ecNumber>
    </recommendedName>
</protein>
<evidence type="ECO:0000256" key="8">
    <source>
        <dbReference type="PIRSR" id="PIRSR614007-2"/>
    </source>
</evidence>
<dbReference type="Proteomes" id="UP000199433">
    <property type="component" value="Unassembled WGS sequence"/>
</dbReference>
<dbReference type="STRING" id="426701.SAMN04488098_10374"/>
<dbReference type="PRINTS" id="PR00080">
    <property type="entry name" value="SDRFAMILY"/>
</dbReference>
<dbReference type="InterPro" id="IPR014007">
    <property type="entry name" value="23BDH"/>
</dbReference>
<evidence type="ECO:0000256" key="3">
    <source>
        <dbReference type="ARBA" id="ARBA00012848"/>
    </source>
</evidence>
<dbReference type="RefSeq" id="WP_091267764.1">
    <property type="nucleotide sequence ID" value="NZ_FNFK01000037.1"/>
</dbReference>
<dbReference type="NCBIfam" id="TIGR02415">
    <property type="entry name" value="23BDH"/>
    <property type="match status" value="1"/>
</dbReference>